<dbReference type="Proteomes" id="UP000257109">
    <property type="component" value="Unassembled WGS sequence"/>
</dbReference>
<accession>A0A371G2A3</accession>
<feature type="compositionally biased region" description="Polar residues" evidence="1">
    <location>
        <begin position="165"/>
        <end position="182"/>
    </location>
</feature>
<comment type="caution">
    <text evidence="2">The sequence shown here is derived from an EMBL/GenBank/DDBJ whole genome shotgun (WGS) entry which is preliminary data.</text>
</comment>
<evidence type="ECO:0000256" key="1">
    <source>
        <dbReference type="SAM" id="MobiDB-lite"/>
    </source>
</evidence>
<keyword evidence="3" id="KW-1185">Reference proteome</keyword>
<evidence type="ECO:0000313" key="2">
    <source>
        <dbReference type="EMBL" id="RDX84696.1"/>
    </source>
</evidence>
<sequence length="191" mass="22112">MLTIFGFQNVIEVVTLGFVEPSRNVIEEQRLIFKQQQKLDTKARFLIYQCVNSKIFNKISNASTSKEACEILMKTYELVSAMKTYKEKVTNQQAVEKILRTLPLEFDYVAIAIEESEDLDTMEVEELQHSLEAHEMRINKKRSIQEQAMHARSNYNGKGEESWKSNKLNTNQDQGYGETSESFKGRKKTQA</sequence>
<protein>
    <recommendedName>
        <fullName evidence="4">Retrovirus-related Pol polyprotein from transposon TNT 1-94</fullName>
    </recommendedName>
</protein>
<name>A0A371G2A3_MUCPR</name>
<dbReference type="AlphaFoldDB" id="A0A371G2A3"/>
<reference evidence="2" key="1">
    <citation type="submission" date="2018-05" db="EMBL/GenBank/DDBJ databases">
        <title>Draft genome of Mucuna pruriens seed.</title>
        <authorList>
            <person name="Nnadi N.E."/>
            <person name="Vos R."/>
            <person name="Hasami M.H."/>
            <person name="Devisetty U.K."/>
            <person name="Aguiy J.C."/>
        </authorList>
    </citation>
    <scope>NUCLEOTIDE SEQUENCE [LARGE SCALE GENOMIC DNA]</scope>
    <source>
        <strain evidence="2">JCA_2017</strain>
    </source>
</reference>
<feature type="region of interest" description="Disordered" evidence="1">
    <location>
        <begin position="148"/>
        <end position="191"/>
    </location>
</feature>
<evidence type="ECO:0000313" key="3">
    <source>
        <dbReference type="Proteomes" id="UP000257109"/>
    </source>
</evidence>
<proteinExistence type="predicted"/>
<gene>
    <name evidence="2" type="ORF">CR513_34206</name>
</gene>
<dbReference type="EMBL" id="QJKJ01006972">
    <property type="protein sequence ID" value="RDX84696.1"/>
    <property type="molecule type" value="Genomic_DNA"/>
</dbReference>
<dbReference type="OrthoDB" id="1435561at2759"/>
<dbReference type="Pfam" id="PF14223">
    <property type="entry name" value="Retrotran_gag_2"/>
    <property type="match status" value="1"/>
</dbReference>
<organism evidence="2 3">
    <name type="scientific">Mucuna pruriens</name>
    <name type="common">Velvet bean</name>
    <name type="synonym">Dolichos pruriens</name>
    <dbReference type="NCBI Taxonomy" id="157652"/>
    <lineage>
        <taxon>Eukaryota</taxon>
        <taxon>Viridiplantae</taxon>
        <taxon>Streptophyta</taxon>
        <taxon>Embryophyta</taxon>
        <taxon>Tracheophyta</taxon>
        <taxon>Spermatophyta</taxon>
        <taxon>Magnoliopsida</taxon>
        <taxon>eudicotyledons</taxon>
        <taxon>Gunneridae</taxon>
        <taxon>Pentapetalae</taxon>
        <taxon>rosids</taxon>
        <taxon>fabids</taxon>
        <taxon>Fabales</taxon>
        <taxon>Fabaceae</taxon>
        <taxon>Papilionoideae</taxon>
        <taxon>50 kb inversion clade</taxon>
        <taxon>NPAAA clade</taxon>
        <taxon>indigoferoid/millettioid clade</taxon>
        <taxon>Phaseoleae</taxon>
        <taxon>Mucuna</taxon>
    </lineage>
</organism>
<evidence type="ECO:0008006" key="4">
    <source>
        <dbReference type="Google" id="ProtNLM"/>
    </source>
</evidence>
<feature type="non-terminal residue" evidence="2">
    <location>
        <position position="1"/>
    </location>
</feature>